<sequence length="186" mass="20484">MNPPVEDFVRCIEEGKAEQYIILPNNKNIVLAVQQVKKLLGTMQIDFIPTNNLAQGLAALVAFDKEKSMVENVMAMREQAKAARSAACSIAVRDSVVNGVKVKKGQYIGLVEEKIVCAGDQLLEVAAETLRLAAEGAELISIYYGKDMALQQAEELADELKKVNDDWEIELFDGGQPLYPLLMVIE</sequence>
<dbReference type="PANTHER" id="PTHR33434:SF4">
    <property type="entry name" value="PHOSPHATASE PROTEIN"/>
    <property type="match status" value="1"/>
</dbReference>
<dbReference type="SMART" id="SM01121">
    <property type="entry name" value="Dak1_2"/>
    <property type="match status" value="1"/>
</dbReference>
<evidence type="ECO:0000313" key="2">
    <source>
        <dbReference type="EMBL" id="MPM39421.1"/>
    </source>
</evidence>
<comment type="caution">
    <text evidence="2">The sequence shown here is derived from an EMBL/GenBank/DDBJ whole genome shotgun (WGS) entry which is preliminary data.</text>
</comment>
<name>A0A644ZHY3_9ZZZZ</name>
<protein>
    <recommendedName>
        <fullName evidence="1">Fatty acid kinase subunit A-like C-terminal domain-containing protein</fullName>
    </recommendedName>
</protein>
<organism evidence="2">
    <name type="scientific">bioreactor metagenome</name>
    <dbReference type="NCBI Taxonomy" id="1076179"/>
    <lineage>
        <taxon>unclassified sequences</taxon>
        <taxon>metagenomes</taxon>
        <taxon>ecological metagenomes</taxon>
    </lineage>
</organism>
<dbReference type="InterPro" id="IPR033470">
    <property type="entry name" value="FakA-like_C"/>
</dbReference>
<feature type="domain" description="Fatty acid kinase subunit A-like C-terminal" evidence="1">
    <location>
        <begin position="1"/>
        <end position="186"/>
    </location>
</feature>
<dbReference type="InterPro" id="IPR050270">
    <property type="entry name" value="DegV_domain_contain"/>
</dbReference>
<proteinExistence type="predicted"/>
<evidence type="ECO:0000259" key="1">
    <source>
        <dbReference type="SMART" id="SM01121"/>
    </source>
</evidence>
<dbReference type="PANTHER" id="PTHR33434">
    <property type="entry name" value="DEGV DOMAIN-CONTAINING PROTEIN DR_1986-RELATED"/>
    <property type="match status" value="1"/>
</dbReference>
<dbReference type="AlphaFoldDB" id="A0A644ZHY3"/>
<reference evidence="2" key="1">
    <citation type="submission" date="2019-08" db="EMBL/GenBank/DDBJ databases">
        <authorList>
            <person name="Kucharzyk K."/>
            <person name="Murdoch R.W."/>
            <person name="Higgins S."/>
            <person name="Loffler F."/>
        </authorList>
    </citation>
    <scope>NUCLEOTIDE SEQUENCE</scope>
</reference>
<dbReference type="Pfam" id="PF13684">
    <property type="entry name" value="FakA-like_C"/>
    <property type="match status" value="1"/>
</dbReference>
<gene>
    <name evidence="2" type="ORF">SDC9_86054</name>
</gene>
<dbReference type="EMBL" id="VSSQ01008634">
    <property type="protein sequence ID" value="MPM39421.1"/>
    <property type="molecule type" value="Genomic_DNA"/>
</dbReference>
<accession>A0A644ZHY3</accession>